<organism evidence="3 4">
    <name type="scientific">Antiquaquibacter soli</name>
    <dbReference type="NCBI Taxonomy" id="3064523"/>
    <lineage>
        <taxon>Bacteria</taxon>
        <taxon>Bacillati</taxon>
        <taxon>Actinomycetota</taxon>
        <taxon>Actinomycetes</taxon>
        <taxon>Micrococcales</taxon>
        <taxon>Microbacteriaceae</taxon>
        <taxon>Antiquaquibacter</taxon>
    </lineage>
</organism>
<evidence type="ECO:0000313" key="3">
    <source>
        <dbReference type="EMBL" id="MDO7880939.1"/>
    </source>
</evidence>
<keyword evidence="2" id="KW-0732">Signal</keyword>
<evidence type="ECO:0000256" key="2">
    <source>
        <dbReference type="SAM" id="SignalP"/>
    </source>
</evidence>
<dbReference type="SUPFAM" id="SSF101898">
    <property type="entry name" value="NHL repeat"/>
    <property type="match status" value="1"/>
</dbReference>
<evidence type="ECO:0000313" key="4">
    <source>
        <dbReference type="Proteomes" id="UP001241072"/>
    </source>
</evidence>
<keyword evidence="1" id="KW-0472">Membrane</keyword>
<keyword evidence="1" id="KW-0812">Transmembrane</keyword>
<gene>
    <name evidence="3" type="ORF">Q5716_01730</name>
</gene>
<feature type="transmembrane region" description="Helical" evidence="1">
    <location>
        <begin position="302"/>
        <end position="323"/>
    </location>
</feature>
<accession>A0ABT9BIT6</accession>
<feature type="signal peptide" evidence="2">
    <location>
        <begin position="1"/>
        <end position="26"/>
    </location>
</feature>
<evidence type="ECO:0008006" key="5">
    <source>
        <dbReference type="Google" id="ProtNLM"/>
    </source>
</evidence>
<comment type="caution">
    <text evidence="3">The sequence shown here is derived from an EMBL/GenBank/DDBJ whole genome shotgun (WGS) entry which is preliminary data.</text>
</comment>
<evidence type="ECO:0000256" key="1">
    <source>
        <dbReference type="SAM" id="Phobius"/>
    </source>
</evidence>
<sequence>MRRSILAAGVAAAALGLVVLPSAATAHTGNLYTWAYNPQVTPDVSGFATTSKTDAALAFLGADTSSEIDSPSGVEICAETAYAVSTQGDASVIVTWNHDTGALTSAPIDITIEDGAIDGVFELDTLLDCTVLTLAGLSGDLPGLAVISVDPATGAAAVVADLTEEPAEPTGIATNPSGATYLFGDVEGTPSVATFDPSTGVIGEWVEQAGIGDEFESTGFTQGVDFDAAGGLWIVAGINNEEQYHLLSYAAGADLATSPVTDIGILPYYSTPQELQIQSPIPLATDGIAVVAPQLAATGAELPLGVALGAGILLLCGLALIAVRRRTA</sequence>
<name>A0ABT9BIT6_9MICO</name>
<feature type="chain" id="PRO_5045449068" description="LPXTG cell wall anchor domain-containing protein" evidence="2">
    <location>
        <begin position="27"/>
        <end position="328"/>
    </location>
</feature>
<protein>
    <recommendedName>
        <fullName evidence="5">LPXTG cell wall anchor domain-containing protein</fullName>
    </recommendedName>
</protein>
<proteinExistence type="predicted"/>
<dbReference type="RefSeq" id="WP_305001363.1">
    <property type="nucleotide sequence ID" value="NZ_JAUQUB010000001.1"/>
</dbReference>
<keyword evidence="1" id="KW-1133">Transmembrane helix</keyword>
<dbReference type="EMBL" id="JAUQUB010000001">
    <property type="protein sequence ID" value="MDO7880939.1"/>
    <property type="molecule type" value="Genomic_DNA"/>
</dbReference>
<keyword evidence="4" id="KW-1185">Reference proteome</keyword>
<dbReference type="Proteomes" id="UP001241072">
    <property type="component" value="Unassembled WGS sequence"/>
</dbReference>
<reference evidence="3 4" key="1">
    <citation type="submission" date="2023-07" db="EMBL/GenBank/DDBJ databases">
        <title>Protaetiibacter sp. nov WY-16 isolated from soil.</title>
        <authorList>
            <person name="Liu B."/>
            <person name="Wan Y."/>
        </authorList>
    </citation>
    <scope>NUCLEOTIDE SEQUENCE [LARGE SCALE GENOMIC DNA]</scope>
    <source>
        <strain evidence="3 4">WY-16</strain>
    </source>
</reference>